<protein>
    <submittedName>
        <fullName evidence="2">Uncharacterized protein</fullName>
    </submittedName>
</protein>
<proteinExistence type="predicted"/>
<evidence type="ECO:0000313" key="2">
    <source>
        <dbReference type="EMBL" id="CAI9171468.1"/>
    </source>
</evidence>
<reference evidence="2" key="1">
    <citation type="submission" date="2023-04" db="EMBL/GenBank/DDBJ databases">
        <authorList>
            <consortium name="ELIXIR-Norway"/>
        </authorList>
    </citation>
    <scope>NUCLEOTIDE SEQUENCE [LARGE SCALE GENOMIC DNA]</scope>
</reference>
<gene>
    <name evidence="2" type="ORF">MRATA1EN1_LOCUS20430</name>
</gene>
<feature type="compositionally biased region" description="Basic and acidic residues" evidence="1">
    <location>
        <begin position="53"/>
        <end position="68"/>
    </location>
</feature>
<dbReference type="EMBL" id="OX459966">
    <property type="protein sequence ID" value="CAI9171468.1"/>
    <property type="molecule type" value="Genomic_DNA"/>
</dbReference>
<sequence>MFEAGEQRCSWGPATSDDRPGAAVGWKEEEPPEQQKPGLEKPLLSSSVPKAWAESRELGAHQAQRDGHASCPTYGGCKETQGFQDPRCHGLHLSVSGWQPFSPGSDREQTFLSFPQ</sequence>
<organism evidence="2 3">
    <name type="scientific">Rangifer tarandus platyrhynchus</name>
    <name type="common">Svalbard reindeer</name>
    <dbReference type="NCBI Taxonomy" id="3082113"/>
    <lineage>
        <taxon>Eukaryota</taxon>
        <taxon>Metazoa</taxon>
        <taxon>Chordata</taxon>
        <taxon>Craniata</taxon>
        <taxon>Vertebrata</taxon>
        <taxon>Euteleostomi</taxon>
        <taxon>Mammalia</taxon>
        <taxon>Eutheria</taxon>
        <taxon>Laurasiatheria</taxon>
        <taxon>Artiodactyla</taxon>
        <taxon>Ruminantia</taxon>
        <taxon>Pecora</taxon>
        <taxon>Cervidae</taxon>
        <taxon>Odocoileinae</taxon>
        <taxon>Rangifer</taxon>
    </lineage>
</organism>
<dbReference type="Proteomes" id="UP001176941">
    <property type="component" value="Chromosome 30"/>
</dbReference>
<evidence type="ECO:0000256" key="1">
    <source>
        <dbReference type="SAM" id="MobiDB-lite"/>
    </source>
</evidence>
<name>A0ABN8ZFU4_RANTA</name>
<accession>A0ABN8ZFU4</accession>
<feature type="region of interest" description="Disordered" evidence="1">
    <location>
        <begin position="97"/>
        <end position="116"/>
    </location>
</feature>
<evidence type="ECO:0000313" key="3">
    <source>
        <dbReference type="Proteomes" id="UP001176941"/>
    </source>
</evidence>
<feature type="region of interest" description="Disordered" evidence="1">
    <location>
        <begin position="1"/>
        <end position="76"/>
    </location>
</feature>
<keyword evidence="3" id="KW-1185">Reference proteome</keyword>